<protein>
    <submittedName>
        <fullName evidence="2">Uncharacterized protein</fullName>
    </submittedName>
</protein>
<reference evidence="2 3" key="1">
    <citation type="submission" date="2024-06" db="EMBL/GenBank/DDBJ databases">
        <authorList>
            <person name="Kaempfer P."/>
            <person name="Viver T."/>
        </authorList>
    </citation>
    <scope>NUCLEOTIDE SEQUENCE [LARGE SCALE GENOMIC DNA]</scope>
    <source>
        <strain evidence="2 3">ST-119</strain>
    </source>
</reference>
<keyword evidence="1" id="KW-1133">Transmembrane helix</keyword>
<keyword evidence="1" id="KW-0812">Transmembrane</keyword>
<dbReference type="EMBL" id="JBELPZ010000001">
    <property type="protein sequence ID" value="MFL9843039.1"/>
    <property type="molecule type" value="Genomic_DNA"/>
</dbReference>
<sequence>MPKQVKQDIRLVFAGFFIAAIIAILVFSNLFYDLTVVYPETKKLESLVVSKVNYGDALQYVKIDGRVALLYETRYGIYFGIKPKVFDYVEDSIANKRVFYIKKYDSIVWFCQLGSDYNLRGLKQGNRLKTDFGEMGFTIEKSD</sequence>
<dbReference type="RefSeq" id="WP_408083272.1">
    <property type="nucleotide sequence ID" value="NZ_JBELPZ010000001.1"/>
</dbReference>
<keyword evidence="1" id="KW-0472">Membrane</keyword>
<comment type="caution">
    <text evidence="2">The sequence shown here is derived from an EMBL/GenBank/DDBJ whole genome shotgun (WGS) entry which is preliminary data.</text>
</comment>
<evidence type="ECO:0000313" key="3">
    <source>
        <dbReference type="Proteomes" id="UP001629156"/>
    </source>
</evidence>
<organism evidence="2 3">
    <name type="scientific">Flavobacterium rhizosphaerae</name>
    <dbReference type="NCBI Taxonomy" id="3163298"/>
    <lineage>
        <taxon>Bacteria</taxon>
        <taxon>Pseudomonadati</taxon>
        <taxon>Bacteroidota</taxon>
        <taxon>Flavobacteriia</taxon>
        <taxon>Flavobacteriales</taxon>
        <taxon>Flavobacteriaceae</taxon>
        <taxon>Flavobacterium</taxon>
    </lineage>
</organism>
<feature type="transmembrane region" description="Helical" evidence="1">
    <location>
        <begin position="12"/>
        <end position="32"/>
    </location>
</feature>
<gene>
    <name evidence="2" type="ORF">ABS766_01280</name>
</gene>
<name>A0ABW8YS63_9FLAO</name>
<keyword evidence="3" id="KW-1185">Reference proteome</keyword>
<evidence type="ECO:0000313" key="2">
    <source>
        <dbReference type="EMBL" id="MFL9843039.1"/>
    </source>
</evidence>
<dbReference type="Proteomes" id="UP001629156">
    <property type="component" value="Unassembled WGS sequence"/>
</dbReference>
<evidence type="ECO:0000256" key="1">
    <source>
        <dbReference type="SAM" id="Phobius"/>
    </source>
</evidence>
<proteinExistence type="predicted"/>
<accession>A0ABW8YS63</accession>